<dbReference type="Proteomes" id="UP000460718">
    <property type="component" value="Unassembled WGS sequence"/>
</dbReference>
<reference evidence="1 2" key="1">
    <citation type="submission" date="2018-09" db="EMBL/GenBank/DDBJ databases">
        <title>Genomic investigation of the strawberry pathogen Phytophthora fragariae indicates pathogenicity is determined by transcriptional variation in three key races.</title>
        <authorList>
            <person name="Adams T.M."/>
            <person name="Armitage A.D."/>
            <person name="Sobczyk M.K."/>
            <person name="Bates H.J."/>
            <person name="Dunwell J.M."/>
            <person name="Nellist C.F."/>
            <person name="Harrison R.J."/>
        </authorList>
    </citation>
    <scope>NUCLEOTIDE SEQUENCE [LARGE SCALE GENOMIC DNA]</scope>
    <source>
        <strain evidence="1 2">SCRP245</strain>
    </source>
</reference>
<evidence type="ECO:0000313" key="2">
    <source>
        <dbReference type="Proteomes" id="UP000460718"/>
    </source>
</evidence>
<comment type="caution">
    <text evidence="1">The sequence shown here is derived from an EMBL/GenBank/DDBJ whole genome shotgun (WGS) entry which is preliminary data.</text>
</comment>
<dbReference type="AlphaFoldDB" id="A0A6A3L6L8"/>
<sequence>MEQAIDEPMYAKVTRRMRSGVALCGIGGERERKWKITIEQALAWAVSEEEVETNLSPLIRAPVVILCDDHFMHGQVAACDGDESKQIGAYPKSLTYISGF</sequence>
<gene>
    <name evidence="1" type="ORF">PF011_g7969</name>
</gene>
<proteinExistence type="predicted"/>
<organism evidence="1 2">
    <name type="scientific">Phytophthora fragariae</name>
    <dbReference type="NCBI Taxonomy" id="53985"/>
    <lineage>
        <taxon>Eukaryota</taxon>
        <taxon>Sar</taxon>
        <taxon>Stramenopiles</taxon>
        <taxon>Oomycota</taxon>
        <taxon>Peronosporomycetes</taxon>
        <taxon>Peronosporales</taxon>
        <taxon>Peronosporaceae</taxon>
        <taxon>Phytophthora</taxon>
    </lineage>
</organism>
<dbReference type="EMBL" id="QXFW01000365">
    <property type="protein sequence ID" value="KAE9014639.1"/>
    <property type="molecule type" value="Genomic_DNA"/>
</dbReference>
<protein>
    <submittedName>
        <fullName evidence="1">Uncharacterized protein</fullName>
    </submittedName>
</protein>
<evidence type="ECO:0000313" key="1">
    <source>
        <dbReference type="EMBL" id="KAE9014639.1"/>
    </source>
</evidence>
<accession>A0A6A3L6L8</accession>
<name>A0A6A3L6L8_9STRA</name>